<keyword evidence="5 14" id="KW-0227">DNA damage</keyword>
<evidence type="ECO:0000256" key="8">
    <source>
        <dbReference type="ARBA" id="ARBA00022839"/>
    </source>
</evidence>
<keyword evidence="7 14" id="KW-0347">Helicase</keyword>
<dbReference type="EMBL" id="CP003255">
    <property type="protein sequence ID" value="AGA58495.1"/>
    <property type="molecule type" value="Genomic_DNA"/>
</dbReference>
<keyword evidence="9 14" id="KW-0067">ATP-binding</keyword>
<dbReference type="SUPFAM" id="SSF52540">
    <property type="entry name" value="P-loop containing nucleoside triphosphate hydrolases"/>
    <property type="match status" value="1"/>
</dbReference>
<dbReference type="PANTHER" id="PTHR30591:SF1">
    <property type="entry name" value="RECBCD ENZYME SUBUNIT RECC"/>
    <property type="match status" value="1"/>
</dbReference>
<dbReference type="GO" id="GO:0005524">
    <property type="term" value="F:ATP binding"/>
    <property type="evidence" value="ECO:0007669"/>
    <property type="project" value="UniProtKB-UniRule"/>
</dbReference>
<keyword evidence="8 14" id="KW-0269">Exonuclease</keyword>
<dbReference type="HOGENOM" id="CLU_007838_0_0_9"/>
<dbReference type="PANTHER" id="PTHR30591">
    <property type="entry name" value="RECBCD ENZYME SUBUNIT RECC"/>
    <property type="match status" value="1"/>
</dbReference>
<evidence type="ECO:0000259" key="16">
    <source>
        <dbReference type="PROSITE" id="PS51217"/>
    </source>
</evidence>
<evidence type="ECO:0000256" key="3">
    <source>
        <dbReference type="ARBA" id="ARBA00022723"/>
    </source>
</evidence>
<reference evidence="18" key="1">
    <citation type="submission" date="2012-01" db="EMBL/GenBank/DDBJ databases">
        <title>Complete sequence of chromosome of Thermobacillus composti KWC4.</title>
        <authorList>
            <person name="Lucas S."/>
            <person name="Han J."/>
            <person name="Lapidus A."/>
            <person name="Cheng J.-F."/>
            <person name="Goodwin L."/>
            <person name="Pitluck S."/>
            <person name="Peters L."/>
            <person name="Ovchinnikova G."/>
            <person name="Teshima H."/>
            <person name="Detter J.C."/>
            <person name="Han C."/>
            <person name="Tapia R."/>
            <person name="Land M."/>
            <person name="Hauser L."/>
            <person name="Kyrpides N."/>
            <person name="Ivanova N."/>
            <person name="Pagani I."/>
            <person name="Anderson I."/>
            <person name="Woyke T."/>
        </authorList>
    </citation>
    <scope>NUCLEOTIDE SEQUENCE [LARGE SCALE GENOMIC DNA]</scope>
    <source>
        <strain evidence="18">DSM 18247 / JCM 13945 / KWC4</strain>
    </source>
</reference>
<dbReference type="GO" id="GO:0008409">
    <property type="term" value="F:5'-3' exonuclease activity"/>
    <property type="evidence" value="ECO:0007669"/>
    <property type="project" value="UniProtKB-UniRule"/>
</dbReference>
<feature type="region of interest" description="Disordered" evidence="15">
    <location>
        <begin position="1169"/>
        <end position="1202"/>
    </location>
</feature>
<keyword evidence="1 14" id="KW-0004">4Fe-4S</keyword>
<evidence type="ECO:0000256" key="7">
    <source>
        <dbReference type="ARBA" id="ARBA00022806"/>
    </source>
</evidence>
<dbReference type="Gene3D" id="3.40.50.300">
    <property type="entry name" value="P-loop containing nucleotide triphosphate hydrolases"/>
    <property type="match status" value="3"/>
</dbReference>
<evidence type="ECO:0000256" key="6">
    <source>
        <dbReference type="ARBA" id="ARBA00022801"/>
    </source>
</evidence>
<feature type="binding site" evidence="14">
    <location>
        <position position="1136"/>
    </location>
    <ligand>
        <name>[4Fe-4S] cluster</name>
        <dbReference type="ChEBI" id="CHEBI:49883"/>
    </ligand>
</feature>
<dbReference type="InterPro" id="IPR027417">
    <property type="entry name" value="P-loop_NTPase"/>
</dbReference>
<dbReference type="Pfam" id="PF12705">
    <property type="entry name" value="PDDEXK_1"/>
    <property type="match status" value="1"/>
</dbReference>
<evidence type="ECO:0000313" key="17">
    <source>
        <dbReference type="EMBL" id="AGA58495.1"/>
    </source>
</evidence>
<keyword evidence="13 14" id="KW-0234">DNA repair</keyword>
<dbReference type="STRING" id="717605.Theco_2387"/>
<feature type="binding site" evidence="14">
    <location>
        <position position="1130"/>
    </location>
    <ligand>
        <name>[4Fe-4S] cluster</name>
        <dbReference type="ChEBI" id="CHEBI:49883"/>
    </ligand>
</feature>
<feature type="binding site" evidence="14">
    <location>
        <position position="1127"/>
    </location>
    <ligand>
        <name>[4Fe-4S] cluster</name>
        <dbReference type="ChEBI" id="CHEBI:49883"/>
    </ligand>
</feature>
<evidence type="ECO:0000256" key="4">
    <source>
        <dbReference type="ARBA" id="ARBA00022741"/>
    </source>
</evidence>
<evidence type="ECO:0000256" key="10">
    <source>
        <dbReference type="ARBA" id="ARBA00023004"/>
    </source>
</evidence>
<dbReference type="InterPro" id="IPR014140">
    <property type="entry name" value="DNA_helicase_suAddB"/>
</dbReference>
<keyword evidence="3 14" id="KW-0479">Metal-binding</keyword>
<feature type="compositionally biased region" description="Gly residues" evidence="15">
    <location>
        <begin position="1182"/>
        <end position="1202"/>
    </location>
</feature>
<dbReference type="KEGG" id="tco:Theco_2387"/>
<dbReference type="Proteomes" id="UP000010795">
    <property type="component" value="Chromosome"/>
</dbReference>
<evidence type="ECO:0000256" key="12">
    <source>
        <dbReference type="ARBA" id="ARBA00023125"/>
    </source>
</evidence>
<dbReference type="GO" id="GO:0051539">
    <property type="term" value="F:4 iron, 4 sulfur cluster binding"/>
    <property type="evidence" value="ECO:0007669"/>
    <property type="project" value="UniProtKB-KW"/>
</dbReference>
<accession>L0EH62</accession>
<evidence type="ECO:0000256" key="1">
    <source>
        <dbReference type="ARBA" id="ARBA00022485"/>
    </source>
</evidence>
<dbReference type="AlphaFoldDB" id="L0EH62"/>
<evidence type="ECO:0000256" key="15">
    <source>
        <dbReference type="SAM" id="MobiDB-lite"/>
    </source>
</evidence>
<evidence type="ECO:0000256" key="2">
    <source>
        <dbReference type="ARBA" id="ARBA00022722"/>
    </source>
</evidence>
<dbReference type="InterPro" id="IPR038726">
    <property type="entry name" value="PDDEXK_AddAB-type"/>
</dbReference>
<comment type="miscellaneous">
    <text evidence="14">Despite having conserved helicase domains, this subunit does not have helicase activity.</text>
</comment>
<dbReference type="GO" id="GO:0046872">
    <property type="term" value="F:metal ion binding"/>
    <property type="evidence" value="ECO:0007669"/>
    <property type="project" value="UniProtKB-KW"/>
</dbReference>
<dbReference type="GO" id="GO:0004386">
    <property type="term" value="F:helicase activity"/>
    <property type="evidence" value="ECO:0007669"/>
    <property type="project" value="UniProtKB-KW"/>
</dbReference>
<evidence type="ECO:0000313" key="18">
    <source>
        <dbReference type="Proteomes" id="UP000010795"/>
    </source>
</evidence>
<dbReference type="NCBIfam" id="TIGR02773">
    <property type="entry name" value="addB_Gpos"/>
    <property type="match status" value="1"/>
</dbReference>
<dbReference type="HAMAP" id="MF_01452">
    <property type="entry name" value="AddB_type1"/>
    <property type="match status" value="1"/>
</dbReference>
<feature type="domain" description="UvrD-like helicase C-terminal" evidence="16">
    <location>
        <begin position="289"/>
        <end position="593"/>
    </location>
</feature>
<evidence type="ECO:0000256" key="14">
    <source>
        <dbReference type="HAMAP-Rule" id="MF_01452"/>
    </source>
</evidence>
<dbReference type="GO" id="GO:0003690">
    <property type="term" value="F:double-stranded DNA binding"/>
    <property type="evidence" value="ECO:0007669"/>
    <property type="project" value="UniProtKB-UniRule"/>
</dbReference>
<dbReference type="GO" id="GO:0000724">
    <property type="term" value="P:double-strand break repair via homologous recombination"/>
    <property type="evidence" value="ECO:0007669"/>
    <property type="project" value="UniProtKB-UniRule"/>
</dbReference>
<evidence type="ECO:0000256" key="9">
    <source>
        <dbReference type="ARBA" id="ARBA00022840"/>
    </source>
</evidence>
<dbReference type="EC" id="3.1.-.-" evidence="14"/>
<dbReference type="RefSeq" id="WP_015255239.1">
    <property type="nucleotide sequence ID" value="NC_019897.1"/>
</dbReference>
<dbReference type="Gene3D" id="6.10.140.1030">
    <property type="match status" value="1"/>
</dbReference>
<comment type="function">
    <text evidence="14">The heterodimer acts as both an ATP-dependent DNA helicase and an ATP-dependent, dual-direction single-stranded exonuclease. Recognizes the chi site generating a DNA molecule suitable for the initiation of homologous recombination. The AddB subunit has 5' -&gt; 3' nuclease activity but not helicase activity.</text>
</comment>
<comment type="cofactor">
    <cofactor evidence="14">
        <name>[4Fe-4S] cluster</name>
        <dbReference type="ChEBI" id="CHEBI:49883"/>
    </cofactor>
    <text evidence="14">Binds 1 [4Fe-4S] cluster.</text>
</comment>
<keyword evidence="10 14" id="KW-0408">Iron</keyword>
<feature type="binding site" evidence="14">
    <location>
        <position position="810"/>
    </location>
    <ligand>
        <name>[4Fe-4S] cluster</name>
        <dbReference type="ChEBI" id="CHEBI:49883"/>
    </ligand>
</feature>
<dbReference type="eggNOG" id="COG3857">
    <property type="taxonomic scope" value="Bacteria"/>
</dbReference>
<evidence type="ECO:0000256" key="13">
    <source>
        <dbReference type="ARBA" id="ARBA00023204"/>
    </source>
</evidence>
<dbReference type="InterPro" id="IPR049035">
    <property type="entry name" value="ADDB_N"/>
</dbReference>
<keyword evidence="12 14" id="KW-0238">DNA-binding</keyword>
<keyword evidence="11 14" id="KW-0411">Iron-sulfur</keyword>
<comment type="subunit">
    <text evidence="14">Heterodimer of AddA and AddB.</text>
</comment>
<protein>
    <recommendedName>
        <fullName evidence="14">ATP-dependent helicase/deoxyribonuclease subunit B</fullName>
        <ecNumber evidence="14">3.1.-.-</ecNumber>
    </recommendedName>
    <alternativeName>
        <fullName evidence="14">ATP-dependent helicase/nuclease subunit AddB</fullName>
    </alternativeName>
</protein>
<keyword evidence="2 14" id="KW-0540">Nuclease</keyword>
<comment type="similarity">
    <text evidence="14">Belongs to the helicase family. AddB/RexB type 1 subfamily.</text>
</comment>
<organism evidence="17 18">
    <name type="scientific">Thermobacillus composti (strain DSM 18247 / JCM 13945 / KWC4)</name>
    <dbReference type="NCBI Taxonomy" id="717605"/>
    <lineage>
        <taxon>Bacteria</taxon>
        <taxon>Bacillati</taxon>
        <taxon>Bacillota</taxon>
        <taxon>Bacilli</taxon>
        <taxon>Bacillales</taxon>
        <taxon>Paenibacillaceae</taxon>
        <taxon>Thermobacillus</taxon>
    </lineage>
</organism>
<keyword evidence="6 14" id="KW-0378">Hydrolase</keyword>
<dbReference type="InterPro" id="IPR014017">
    <property type="entry name" value="DNA_helicase_UvrD-like_C"/>
</dbReference>
<evidence type="ECO:0000256" key="11">
    <source>
        <dbReference type="ARBA" id="ARBA00023014"/>
    </source>
</evidence>
<gene>
    <name evidence="14" type="primary">addB</name>
    <name evidence="17" type="ordered locus">Theco_2387</name>
</gene>
<dbReference type="Pfam" id="PF21445">
    <property type="entry name" value="ADDB_N"/>
    <property type="match status" value="1"/>
</dbReference>
<name>L0EH62_THECK</name>
<dbReference type="OrthoDB" id="9758506at2"/>
<sequence>MKLRFVLGRAGTGKTRHCLDEVRARLAEAPDGPPLILLVPEQATFTTEYALLGTPGVPGTMRAQALSFRRLAFRVMQETGGTALVPIGENGKNMLLFKLLHRHADRLRLFAGSAGQRGFVDKLNELLTEMKRYGVTPESLETLAADAALASPDGLLERKLHDIRLLYAELESALAGRYLDAEDGLAYLARRFGASSLAAAEIWVDGFHGFTPAEYAALETMIRCARSVTVTLTLDRPYGPGEQPPELDLFRPTAETYIRLRELAERSDVPVEPPFVLRPEPAPRWADSPMLAHLERHYGSRTPMAVPEDWFDPEHPRCGVVIRAAANRRAEVDAAARDILRRVQEDGLRWRDIAVMVRNLADYADLIEQTFSDYGIPFFLDRKSVIPHHPLVEFIRSALETVTGGWRHDAVIRCIKTELLTGPDSGVDRSDLDRLENYVLAAGIDGRRWLDPGSWRPLVRDPLEDEPGPAEEEDPDAFRRLLQCRERIVAPLDRFGRALARARDVRAMCAALYDLLDAVGAADRLEAWSLEDAENGELLRSRAHRQLWDGVMSLLDQLVELAGEERMPADLFAGMVETGLDSLQLGSVPPSVDQVLVGSLERSRTGGVLAGYLLGANEGVLPMRSREDGVLTERERERLEDGGIRMAPGARRRLLDERFLIYGVLTMPSRTLWISCAMADEEGKALYPSELIRQVRTLFPKLPVLTETGEPDADGGAEEHLRHIRRPDRALSLLVGQLRRFKESGRLPDLWRDIYNWFAERPEWRDRLAAVVSSLRYRNEAPPLLPVTALRLYGDRLLASVSRMERFTACPFQHFAAYGLKLEERRLYRLEAPDVGQLFHAALSRLADTYGGRLGEATREEIAKTVSDIVDSLVPRLQSRILMSSSRYGFIARRLKQTITRTAAALAEHARRGLFAPVGLEIAFGPGGKLPPLVLPAGSGRSVEVIGRIDRVDAAETEDGLLLRIIDYKSSAQALRLEDVVFGLTLQLLTYMDALLTHAPAWLGKPADPAGVLYFHVHDPLISAYAPLPGEEVRRQTLRRYKTRGLLSADERIIRMMDRELETGRSDLVPAGLKKDGGFYSDSAVVTREEWNVLRGAVRRTIERIGSRILDGEVAIAPYRQGNRTPCAFCPYKPVCHFDPLIEGNGYKRIARIPKERIWDLLREGTDAEKAPVGPSVSDGAAAGGGLAGGGGNGVVESGGEG</sequence>
<dbReference type="PROSITE" id="PS51217">
    <property type="entry name" value="UVRD_HELICASE_CTER"/>
    <property type="match status" value="1"/>
</dbReference>
<proteinExistence type="inferred from homology"/>
<comment type="cofactor">
    <cofactor evidence="14">
        <name>Mg(2+)</name>
        <dbReference type="ChEBI" id="CHEBI:18420"/>
    </cofactor>
</comment>
<keyword evidence="4 14" id="KW-0547">Nucleotide-binding</keyword>
<keyword evidence="18" id="KW-1185">Reference proteome</keyword>
<evidence type="ECO:0000256" key="5">
    <source>
        <dbReference type="ARBA" id="ARBA00022763"/>
    </source>
</evidence>